<keyword evidence="6" id="KW-0472">Membrane</keyword>
<accession>A0A412H6F4</accession>
<dbReference type="PANTHER" id="PTHR21461">
    <property type="entry name" value="GLYCOSYLTRANSFERASE FAMILY 92 PROTEIN"/>
    <property type="match status" value="1"/>
</dbReference>
<dbReference type="RefSeq" id="WP_118431128.1">
    <property type="nucleotide sequence ID" value="NZ_CAUHQG010000003.1"/>
</dbReference>
<keyword evidence="3" id="KW-0808">Transferase</keyword>
<dbReference type="Pfam" id="PF01697">
    <property type="entry name" value="Glyco_transf_92"/>
    <property type="match status" value="1"/>
</dbReference>
<dbReference type="GO" id="GO:0016020">
    <property type="term" value="C:membrane"/>
    <property type="evidence" value="ECO:0007669"/>
    <property type="project" value="UniProtKB-SubCell"/>
</dbReference>
<evidence type="ECO:0000313" key="8">
    <source>
        <dbReference type="Proteomes" id="UP000285750"/>
    </source>
</evidence>
<evidence type="ECO:0000256" key="3">
    <source>
        <dbReference type="ARBA" id="ARBA00022679"/>
    </source>
</evidence>
<evidence type="ECO:0000256" key="4">
    <source>
        <dbReference type="ARBA" id="ARBA00022692"/>
    </source>
</evidence>
<keyword evidence="5" id="KW-1133">Transmembrane helix</keyword>
<gene>
    <name evidence="7" type="ORF">DWY14_07530</name>
</gene>
<protein>
    <recommendedName>
        <fullName evidence="9">Glycosyltransferase family 92 protein</fullName>
    </recommendedName>
</protein>
<keyword evidence="2" id="KW-0328">Glycosyltransferase</keyword>
<evidence type="ECO:0000313" key="7">
    <source>
        <dbReference type="EMBL" id="RGS07910.1"/>
    </source>
</evidence>
<dbReference type="PANTHER" id="PTHR21461:SF69">
    <property type="entry name" value="GLYCOSYLTRANSFERASE FAMILY 92 PROTEIN"/>
    <property type="match status" value="1"/>
</dbReference>
<dbReference type="InterPro" id="IPR008166">
    <property type="entry name" value="Glyco_transf_92"/>
</dbReference>
<proteinExistence type="predicted"/>
<dbReference type="EMBL" id="QRUY01000013">
    <property type="protein sequence ID" value="RGS07910.1"/>
    <property type="molecule type" value="Genomic_DNA"/>
</dbReference>
<name>A0A412H6F4_9BACT</name>
<organism evidence="7 8">
    <name type="scientific">Phocaeicola plebeius</name>
    <dbReference type="NCBI Taxonomy" id="310297"/>
    <lineage>
        <taxon>Bacteria</taxon>
        <taxon>Pseudomonadati</taxon>
        <taxon>Bacteroidota</taxon>
        <taxon>Bacteroidia</taxon>
        <taxon>Bacteroidales</taxon>
        <taxon>Bacteroidaceae</taxon>
        <taxon>Phocaeicola</taxon>
    </lineage>
</organism>
<evidence type="ECO:0000256" key="5">
    <source>
        <dbReference type="ARBA" id="ARBA00022989"/>
    </source>
</evidence>
<keyword evidence="4" id="KW-0812">Transmembrane</keyword>
<dbReference type="Proteomes" id="UP000285750">
    <property type="component" value="Unassembled WGS sequence"/>
</dbReference>
<reference evidence="7 8" key="1">
    <citation type="submission" date="2018-08" db="EMBL/GenBank/DDBJ databases">
        <title>A genome reference for cultivated species of the human gut microbiota.</title>
        <authorList>
            <person name="Zou Y."/>
            <person name="Xue W."/>
            <person name="Luo G."/>
        </authorList>
    </citation>
    <scope>NUCLEOTIDE SEQUENCE [LARGE SCALE GENOMIC DNA]</scope>
    <source>
        <strain evidence="7 8">AF24-16AC</strain>
    </source>
</reference>
<evidence type="ECO:0000256" key="2">
    <source>
        <dbReference type="ARBA" id="ARBA00022676"/>
    </source>
</evidence>
<evidence type="ECO:0008006" key="9">
    <source>
        <dbReference type="Google" id="ProtNLM"/>
    </source>
</evidence>
<dbReference type="GO" id="GO:0005737">
    <property type="term" value="C:cytoplasm"/>
    <property type="evidence" value="ECO:0007669"/>
    <property type="project" value="TreeGrafter"/>
</dbReference>
<sequence>MIKELLKNTIWQWYQFIISRVGIHYTHLNKVALCCMGKCENLYIREWVEYYHDLGFDKIYIYDNNDIEGEKFDDVIKDFIDMNYCEIIDYRGKACCQEEAYHDCYTKHKNEYDWIAVFDIDEFLTLRKHNNIHDFLNDKQFYNYQVIHINWMCFGDNEMLDFDGRKCQDRFVTPLPYNIRRFKDFPENNHIKSIVRGNLKHLNWRYITHTPWCYYRCCNPQGIECSVRSPYNPYNFDVAYLKHYYTKTIGEWIRIKAARGYGDMDKETAKKKLGIDVFFMLNKRTSEKEKYAKSILKEISNA</sequence>
<dbReference type="GO" id="GO:0016757">
    <property type="term" value="F:glycosyltransferase activity"/>
    <property type="evidence" value="ECO:0007669"/>
    <property type="project" value="UniProtKB-KW"/>
</dbReference>
<evidence type="ECO:0000256" key="1">
    <source>
        <dbReference type="ARBA" id="ARBA00004167"/>
    </source>
</evidence>
<comment type="caution">
    <text evidence="7">The sequence shown here is derived from an EMBL/GenBank/DDBJ whole genome shotgun (WGS) entry which is preliminary data.</text>
</comment>
<evidence type="ECO:0000256" key="6">
    <source>
        <dbReference type="ARBA" id="ARBA00023136"/>
    </source>
</evidence>
<comment type="subcellular location">
    <subcellularLocation>
        <location evidence="1">Membrane</location>
        <topology evidence="1">Single-pass membrane protein</topology>
    </subcellularLocation>
</comment>
<dbReference type="AlphaFoldDB" id="A0A412H6F4"/>